<feature type="region of interest" description="Disordered" evidence="1">
    <location>
        <begin position="1"/>
        <end position="20"/>
    </location>
</feature>
<proteinExistence type="predicted"/>
<dbReference type="AlphaFoldDB" id="V6TJH9"/>
<protein>
    <submittedName>
        <fullName evidence="2">Uncharacterized protein</fullName>
    </submittedName>
</protein>
<name>V6TJH9_GIAIN</name>
<accession>V6TJH9</accession>
<evidence type="ECO:0000256" key="1">
    <source>
        <dbReference type="SAM" id="MobiDB-lite"/>
    </source>
</evidence>
<organism evidence="2 3">
    <name type="scientific">Giardia intestinalis</name>
    <name type="common">Giardia lamblia</name>
    <dbReference type="NCBI Taxonomy" id="5741"/>
    <lineage>
        <taxon>Eukaryota</taxon>
        <taxon>Metamonada</taxon>
        <taxon>Diplomonadida</taxon>
        <taxon>Hexamitidae</taxon>
        <taxon>Giardiinae</taxon>
        <taxon>Giardia</taxon>
    </lineage>
</organism>
<reference evidence="3" key="1">
    <citation type="submission" date="2012-02" db="EMBL/GenBank/DDBJ databases">
        <title>Genome sequencing of Giardia lamblia Genotypes A2 and B isolates (DH and GS) and comparative analysis with the genomes of Genotypes A1 and E (WB and Pig).</title>
        <authorList>
            <person name="Adam R."/>
            <person name="Dahlstrom E."/>
            <person name="Martens C."/>
            <person name="Bruno D."/>
            <person name="Barbian K."/>
            <person name="Porcella S.F."/>
            <person name="Nash T."/>
        </authorList>
    </citation>
    <scope>NUCLEOTIDE SEQUENCE</scope>
    <source>
        <strain evidence="3">DH</strain>
    </source>
</reference>
<gene>
    <name evidence="2" type="ORF">DHA2_150824</name>
</gene>
<evidence type="ECO:0000313" key="3">
    <source>
        <dbReference type="Proteomes" id="UP000018320"/>
    </source>
</evidence>
<dbReference type="VEuPathDB" id="GiardiaDB:DHA2_150824"/>
<dbReference type="EMBL" id="AHGT01000013">
    <property type="protein sequence ID" value="ESU38467.1"/>
    <property type="molecule type" value="Genomic_DNA"/>
</dbReference>
<dbReference type="Proteomes" id="UP000018320">
    <property type="component" value="Unassembled WGS sequence"/>
</dbReference>
<feature type="compositionally biased region" description="Basic and acidic residues" evidence="1">
    <location>
        <begin position="8"/>
        <end position="20"/>
    </location>
</feature>
<sequence length="120" mass="13463">MALITRHAGRDGPTHDPCESFDRQVGEALGGYSALTRRDGSSSWLRRRATAAWESTCRVCHKQLRDAFDTLDVTTGHCEPVAERDDLTMDTGSYMNRVFGSFLILQMTSLREVALDRPSR</sequence>
<evidence type="ECO:0000313" key="2">
    <source>
        <dbReference type="EMBL" id="ESU38467.1"/>
    </source>
</evidence>
<reference evidence="2 3" key="2">
    <citation type="journal article" date="2013" name="Genome Biol. Evol.">
        <title>Genome sequencing of Giardia lamblia genotypes A2 and B isolates (DH and GS) and comparative analysis with the genomes of genotypes A1 and E (WB and Pig).</title>
        <authorList>
            <person name="Adam R.D."/>
            <person name="Dahlstrom E.W."/>
            <person name="Martens C.A."/>
            <person name="Bruno D.P."/>
            <person name="Barbian K.D."/>
            <person name="Ricklefs S.M."/>
            <person name="Hernandez M.M."/>
            <person name="Narla N.P."/>
            <person name="Patel R.B."/>
            <person name="Porcella S.F."/>
            <person name="Nash T.E."/>
        </authorList>
    </citation>
    <scope>NUCLEOTIDE SEQUENCE [LARGE SCALE GENOMIC DNA]</scope>
    <source>
        <strain evidence="2 3">DH</strain>
    </source>
</reference>
<comment type="caution">
    <text evidence="2">The sequence shown here is derived from an EMBL/GenBank/DDBJ whole genome shotgun (WGS) entry which is preliminary data.</text>
</comment>